<dbReference type="InterPro" id="IPR045155">
    <property type="entry name" value="Beta-lactam_cat"/>
</dbReference>
<dbReference type="GO" id="GO:0030655">
    <property type="term" value="P:beta-lactam antibiotic catabolic process"/>
    <property type="evidence" value="ECO:0007669"/>
    <property type="project" value="InterPro"/>
</dbReference>
<evidence type="ECO:0000259" key="1">
    <source>
        <dbReference type="Pfam" id="PF13354"/>
    </source>
</evidence>
<dbReference type="Proteomes" id="UP000282674">
    <property type="component" value="Unassembled WGS sequence"/>
</dbReference>
<feature type="domain" description="Beta-lactamase class A catalytic" evidence="1">
    <location>
        <begin position="37"/>
        <end position="280"/>
    </location>
</feature>
<evidence type="ECO:0000313" key="3">
    <source>
        <dbReference type="Proteomes" id="UP000282674"/>
    </source>
</evidence>
<dbReference type="GO" id="GO:0008800">
    <property type="term" value="F:beta-lactamase activity"/>
    <property type="evidence" value="ECO:0007669"/>
    <property type="project" value="InterPro"/>
</dbReference>
<dbReference type="PANTHER" id="PTHR35333:SF3">
    <property type="entry name" value="BETA-LACTAMASE-TYPE TRANSPEPTIDASE FOLD CONTAINING PROTEIN"/>
    <property type="match status" value="1"/>
</dbReference>
<evidence type="ECO:0000313" key="2">
    <source>
        <dbReference type="EMBL" id="RMI40270.1"/>
    </source>
</evidence>
<dbReference type="Gene3D" id="3.40.710.10">
    <property type="entry name" value="DD-peptidase/beta-lactamase superfamily"/>
    <property type="match status" value="1"/>
</dbReference>
<sequence>MTARLRKTTPAPGSAAAREAVAAIERAFADAGVAGHLHAVDVDTGRELGVGADEPVVLASVYKVPLLVAFFRLAARGALDPAERITLCPAERTEGGTGLSVMLDDVTMSLRDLACLMITVSDNAAADAVYARVGRDEIGAALGALGLTRVHVTGDGRDLFAALLADSGAADLGELWQRVDEPGMLDRLGSLDPSRTSDGTPRELTRLLSMIWRDEAAPAPECAQMRRLLGLQVWPHRLSSGFPRDDVRVSGKTGTLLTVRNEIGVVEYPDGGRYAVAVFTRAAEPVAVAPRADAVIGTAARLAVEALRRTV</sequence>
<accession>A0A3M2LTS5</accession>
<dbReference type="RefSeq" id="WP_122197250.1">
    <property type="nucleotide sequence ID" value="NZ_JBHSKC010000006.1"/>
</dbReference>
<reference evidence="2 3" key="1">
    <citation type="submission" date="2018-10" db="EMBL/GenBank/DDBJ databases">
        <title>Isolation from soil.</title>
        <authorList>
            <person name="Hu J."/>
        </authorList>
    </citation>
    <scope>NUCLEOTIDE SEQUENCE [LARGE SCALE GENOMIC DNA]</scope>
    <source>
        <strain evidence="2 3">NEAU-Ht49</strain>
    </source>
</reference>
<proteinExistence type="predicted"/>
<dbReference type="InterPro" id="IPR000871">
    <property type="entry name" value="Beta-lactam_class-A"/>
</dbReference>
<dbReference type="SUPFAM" id="SSF56601">
    <property type="entry name" value="beta-lactamase/transpeptidase-like"/>
    <property type="match status" value="1"/>
</dbReference>
<dbReference type="OrthoDB" id="33989at2"/>
<dbReference type="InterPro" id="IPR012338">
    <property type="entry name" value="Beta-lactam/transpept-like"/>
</dbReference>
<dbReference type="PANTHER" id="PTHR35333">
    <property type="entry name" value="BETA-LACTAMASE"/>
    <property type="match status" value="1"/>
</dbReference>
<keyword evidence="3" id="KW-1185">Reference proteome</keyword>
<organism evidence="2 3">
    <name type="scientific">Actinomadura harenae</name>
    <dbReference type="NCBI Taxonomy" id="2483351"/>
    <lineage>
        <taxon>Bacteria</taxon>
        <taxon>Bacillati</taxon>
        <taxon>Actinomycetota</taxon>
        <taxon>Actinomycetes</taxon>
        <taxon>Streptosporangiales</taxon>
        <taxon>Thermomonosporaceae</taxon>
        <taxon>Actinomadura</taxon>
    </lineage>
</organism>
<dbReference type="AlphaFoldDB" id="A0A3M2LTS5"/>
<protein>
    <submittedName>
        <fullName evidence="2">Serine hydrolase</fullName>
    </submittedName>
</protein>
<dbReference type="Pfam" id="PF13354">
    <property type="entry name" value="Beta-lactamase2"/>
    <property type="match status" value="1"/>
</dbReference>
<keyword evidence="2" id="KW-0378">Hydrolase</keyword>
<dbReference type="GO" id="GO:0046677">
    <property type="term" value="P:response to antibiotic"/>
    <property type="evidence" value="ECO:0007669"/>
    <property type="project" value="InterPro"/>
</dbReference>
<dbReference type="EMBL" id="RFFG01000056">
    <property type="protein sequence ID" value="RMI40270.1"/>
    <property type="molecule type" value="Genomic_DNA"/>
</dbReference>
<name>A0A3M2LTS5_9ACTN</name>
<comment type="caution">
    <text evidence="2">The sequence shown here is derived from an EMBL/GenBank/DDBJ whole genome shotgun (WGS) entry which is preliminary data.</text>
</comment>
<gene>
    <name evidence="2" type="ORF">EBO15_26960</name>
</gene>